<accession>A0A167YWL6</accession>
<dbReference type="AlphaFoldDB" id="A0A167YWL6"/>
<keyword evidence="1" id="KW-1133">Transmembrane helix</keyword>
<keyword evidence="1" id="KW-0472">Membrane</keyword>
<protein>
    <recommendedName>
        <fullName evidence="6">YlaH-like protein</fullName>
    </recommendedName>
</protein>
<evidence type="ECO:0000313" key="3">
    <source>
        <dbReference type="EMBL" id="KZN94629.1"/>
    </source>
</evidence>
<dbReference type="InterPro" id="IPR025620">
    <property type="entry name" value="YlaH"/>
</dbReference>
<evidence type="ECO:0000256" key="1">
    <source>
        <dbReference type="SAM" id="Phobius"/>
    </source>
</evidence>
<accession>A0A163Z1U7</accession>
<dbReference type="KEGG" id="apak:AP3564_12715"/>
<proteinExistence type="predicted"/>
<evidence type="ECO:0000313" key="5">
    <source>
        <dbReference type="Proteomes" id="UP000214606"/>
    </source>
</evidence>
<name>A0A167YWL6_9BACI</name>
<dbReference type="EMBL" id="LWBR01000079">
    <property type="protein sequence ID" value="KZN94629.1"/>
    <property type="molecule type" value="Genomic_DNA"/>
</dbReference>
<evidence type="ECO:0008006" key="6">
    <source>
        <dbReference type="Google" id="ProtNLM"/>
    </source>
</evidence>
<organism evidence="3 4">
    <name type="scientific">Aeribacillus pallidus</name>
    <dbReference type="NCBI Taxonomy" id="33936"/>
    <lineage>
        <taxon>Bacteria</taxon>
        <taxon>Bacillati</taxon>
        <taxon>Bacillota</taxon>
        <taxon>Bacilli</taxon>
        <taxon>Bacillales</taxon>
        <taxon>Bacillaceae</taxon>
        <taxon>Aeribacillus</taxon>
    </lineage>
</organism>
<sequence>MSERGRDVVTEEQVIERLSFFARLFRVHEQHDVGMWYLYITILILSIIVYKLGFAKKLPILKSAIIYLFLALGCTVLTFLAIFLPIAEGLVVAVLILSIYKIRLYYSKKNENNT</sequence>
<dbReference type="EMBL" id="CP017703">
    <property type="protein sequence ID" value="ASS90966.1"/>
    <property type="molecule type" value="Genomic_DNA"/>
</dbReference>
<gene>
    <name evidence="2" type="ORF">AP3564_12715</name>
    <name evidence="3" type="ORF">AZI98_18165</name>
</gene>
<keyword evidence="1" id="KW-0812">Transmembrane</keyword>
<feature type="transmembrane region" description="Helical" evidence="1">
    <location>
        <begin position="34"/>
        <end position="52"/>
    </location>
</feature>
<dbReference type="Pfam" id="PF14036">
    <property type="entry name" value="YlaH"/>
    <property type="match status" value="1"/>
</dbReference>
<evidence type="ECO:0000313" key="2">
    <source>
        <dbReference type="EMBL" id="ASS90966.1"/>
    </source>
</evidence>
<reference evidence="3 4" key="1">
    <citation type="submission" date="2016-04" db="EMBL/GenBank/DDBJ databases">
        <title>Draft genome sequence of Aeribacillus pallidus 8m3 from petroleum reservoir.</title>
        <authorList>
            <person name="Poltaraus A.B."/>
            <person name="Nazina T.N."/>
            <person name="Tourova T.P."/>
            <person name="Malakho S.M."/>
            <person name="Korshunova A.V."/>
            <person name="Sokolova D.S."/>
        </authorList>
    </citation>
    <scope>NUCLEOTIDE SEQUENCE [LARGE SCALE GENOMIC DNA]</scope>
    <source>
        <strain evidence="3 4">8m3</strain>
    </source>
</reference>
<reference evidence="2 5" key="2">
    <citation type="submission" date="2016-10" db="EMBL/GenBank/DDBJ databases">
        <title>The whole genome sequencing and assembly of Aeribacillus pallidus KCTC3564 strain.</title>
        <authorList>
            <person name="Lee Y.-J."/>
            <person name="Park M.-K."/>
            <person name="Yi H."/>
            <person name="Bahn Y.-S."/>
            <person name="Kim J.F."/>
            <person name="Lee D.-W."/>
        </authorList>
    </citation>
    <scope>NUCLEOTIDE SEQUENCE [LARGE SCALE GENOMIC DNA]</scope>
    <source>
        <strain evidence="2 5">KCTC3564</strain>
    </source>
</reference>
<feature type="transmembrane region" description="Helical" evidence="1">
    <location>
        <begin position="64"/>
        <end position="84"/>
    </location>
</feature>
<dbReference type="Proteomes" id="UP000076476">
    <property type="component" value="Unassembled WGS sequence"/>
</dbReference>
<dbReference type="OrthoDB" id="2680377at2"/>
<keyword evidence="4" id="KW-1185">Reference proteome</keyword>
<dbReference type="Proteomes" id="UP000214606">
    <property type="component" value="Chromosome"/>
</dbReference>
<dbReference type="STRING" id="33936.AZI98_18165"/>
<evidence type="ECO:0000313" key="4">
    <source>
        <dbReference type="Proteomes" id="UP000076476"/>
    </source>
</evidence>